<dbReference type="InterPro" id="IPR003150">
    <property type="entry name" value="DNA-bd_RFX"/>
</dbReference>
<dbReference type="Proteomes" id="UP000193218">
    <property type="component" value="Unassembled WGS sequence"/>
</dbReference>
<dbReference type="RefSeq" id="XP_021873402.1">
    <property type="nucleotide sequence ID" value="XM_022013185.1"/>
</dbReference>
<evidence type="ECO:0000256" key="3">
    <source>
        <dbReference type="ARBA" id="ARBA00023163"/>
    </source>
</evidence>
<feature type="domain" description="RFX-type winged-helix" evidence="6">
    <location>
        <begin position="443"/>
        <end position="521"/>
    </location>
</feature>
<feature type="compositionally biased region" description="Low complexity" evidence="5">
    <location>
        <begin position="19"/>
        <end position="34"/>
    </location>
</feature>
<evidence type="ECO:0000256" key="2">
    <source>
        <dbReference type="ARBA" id="ARBA00023015"/>
    </source>
</evidence>
<dbReference type="PROSITE" id="PS51526">
    <property type="entry name" value="RFX_DBD"/>
    <property type="match status" value="1"/>
</dbReference>
<evidence type="ECO:0000256" key="1">
    <source>
        <dbReference type="ARBA" id="ARBA00022853"/>
    </source>
</evidence>
<gene>
    <name evidence="7" type="ORF">BD324DRAFT_576411</name>
</gene>
<keyword evidence="1" id="KW-0156">Chromatin regulator</keyword>
<dbReference type="GO" id="GO:0006355">
    <property type="term" value="P:regulation of DNA-templated transcription"/>
    <property type="evidence" value="ECO:0007669"/>
    <property type="project" value="InterPro"/>
</dbReference>
<proteinExistence type="predicted"/>
<dbReference type="GO" id="GO:0016586">
    <property type="term" value="C:RSC-type complex"/>
    <property type="evidence" value="ECO:0007669"/>
    <property type="project" value="TreeGrafter"/>
</dbReference>
<evidence type="ECO:0000259" key="6">
    <source>
        <dbReference type="PROSITE" id="PS51526"/>
    </source>
</evidence>
<accession>A0A1Y1UPW9</accession>
<keyword evidence="3" id="KW-0804">Transcription</keyword>
<dbReference type="PANTHER" id="PTHR22970:SF14">
    <property type="entry name" value="AT-RICH INTERACTIVE DOMAIN-CONTAINING PROTEIN 2"/>
    <property type="match status" value="1"/>
</dbReference>
<dbReference type="EMBL" id="NBSH01000002">
    <property type="protein sequence ID" value="ORX39617.1"/>
    <property type="molecule type" value="Genomic_DNA"/>
</dbReference>
<sequence>MSNNPNQGGRPQASSGPQASTSTGAGNSSSSNANPPKPFQVYLPTINDLHPGPRNRLFLALKSDIPSEIEWALPKLVTGSYAAVQADLFRLDAYIDSVPTLLRWPQRWIKQLTKGQRPSFPHPSDDMADDEMPQISSSTHFDRPSVDLWTYPSTSSSSKQLFIDPVVEKRACECLLVLRNAAFLKPSEGKSSNAECIGRSEDYLEFLESFFSLPCTTLMDISMERPEMLHHLLNLLSFTLPFLPLARQSGSPRTDSLAKTFTSTLPWLLVQSRDLGMIKLIFPLLISTLRIPSLPPCDPSLLPHLLYLITLQDPSQPSSLILELSLDLLVALTLSSQNPTLSILASQQFPAHLKNLVMLLEHGAKRTTIVSDPPSQVVGKVIKNPALGSLLAEESSRRRAIQREKAQQTLPQGGVELETGDKPPSLSLAQRTKLYQMSEPRRSMAWMHETFVYSSTSQLLQVTFWHAYRDFFQHSKTVEPLVSASEVIRHVTDAFPGAMAKAYTDEQGQSKFVIAGIGFRKGSEDEDRYLCLWKDCDAPPNATTTSDLLTHIQTNHISATSPPTACCWSTCTHSPFSLSHLLTHLPSSSTDSAPPRMPETITVPQSMPEHLYNYSRITAFPPPPLGPSHKLHFERVITHTDPQRHTPTGTTFLAALVIRNLAKCLRTEIQSSLPMTDQGLAERKKHLMEERFGLPIPETVLREEEEEERAARGGGAERIGNDMGLNQRQRERARLAFGAVEERLGDVIQENMSGLGQYLVDALGW</sequence>
<feature type="region of interest" description="Disordered" evidence="5">
    <location>
        <begin position="1"/>
        <end position="40"/>
    </location>
</feature>
<evidence type="ECO:0000256" key="5">
    <source>
        <dbReference type="SAM" id="MobiDB-lite"/>
    </source>
</evidence>
<feature type="region of interest" description="Disordered" evidence="5">
    <location>
        <begin position="400"/>
        <end position="425"/>
    </location>
</feature>
<dbReference type="STRING" id="4999.A0A1Y1UPW9"/>
<keyword evidence="2" id="KW-0805">Transcription regulation</keyword>
<dbReference type="InterPro" id="IPR052406">
    <property type="entry name" value="Chromatin_Remodeling_Comp"/>
</dbReference>
<feature type="compositionally biased region" description="Polar residues" evidence="5">
    <location>
        <begin position="1"/>
        <end position="18"/>
    </location>
</feature>
<evidence type="ECO:0000313" key="8">
    <source>
        <dbReference type="Proteomes" id="UP000193218"/>
    </source>
</evidence>
<evidence type="ECO:0000313" key="7">
    <source>
        <dbReference type="EMBL" id="ORX39617.1"/>
    </source>
</evidence>
<dbReference type="OrthoDB" id="338531at2759"/>
<evidence type="ECO:0000256" key="4">
    <source>
        <dbReference type="ARBA" id="ARBA00023242"/>
    </source>
</evidence>
<dbReference type="InParanoid" id="A0A1Y1UPW9"/>
<dbReference type="AlphaFoldDB" id="A0A1Y1UPW9"/>
<organism evidence="7 8">
    <name type="scientific">Kockovaella imperatae</name>
    <dbReference type="NCBI Taxonomy" id="4999"/>
    <lineage>
        <taxon>Eukaryota</taxon>
        <taxon>Fungi</taxon>
        <taxon>Dikarya</taxon>
        <taxon>Basidiomycota</taxon>
        <taxon>Agaricomycotina</taxon>
        <taxon>Tremellomycetes</taxon>
        <taxon>Tremellales</taxon>
        <taxon>Cuniculitremaceae</taxon>
        <taxon>Kockovaella</taxon>
    </lineage>
</organism>
<comment type="caution">
    <text evidence="7">The sequence shown here is derived from an EMBL/GenBank/DDBJ whole genome shotgun (WGS) entry which is preliminary data.</text>
</comment>
<dbReference type="GeneID" id="33554993"/>
<keyword evidence="4" id="KW-0539">Nucleus</keyword>
<protein>
    <recommendedName>
        <fullName evidence="6">RFX-type winged-helix domain-containing protein</fullName>
    </recommendedName>
</protein>
<dbReference type="GO" id="GO:0006325">
    <property type="term" value="P:chromatin organization"/>
    <property type="evidence" value="ECO:0007669"/>
    <property type="project" value="UniProtKB-KW"/>
</dbReference>
<keyword evidence="8" id="KW-1185">Reference proteome</keyword>
<dbReference type="GO" id="GO:0003677">
    <property type="term" value="F:DNA binding"/>
    <property type="evidence" value="ECO:0007669"/>
    <property type="project" value="InterPro"/>
</dbReference>
<reference evidence="7 8" key="1">
    <citation type="submission" date="2017-03" db="EMBL/GenBank/DDBJ databases">
        <title>Widespread Adenine N6-methylation of Active Genes in Fungi.</title>
        <authorList>
            <consortium name="DOE Joint Genome Institute"/>
            <person name="Mondo S.J."/>
            <person name="Dannebaum R.O."/>
            <person name="Kuo R.C."/>
            <person name="Louie K.B."/>
            <person name="Bewick A.J."/>
            <person name="Labutti K."/>
            <person name="Haridas S."/>
            <person name="Kuo A."/>
            <person name="Salamov A."/>
            <person name="Ahrendt S.R."/>
            <person name="Lau R."/>
            <person name="Bowen B.P."/>
            <person name="Lipzen A."/>
            <person name="Sullivan W."/>
            <person name="Andreopoulos W.B."/>
            <person name="Clum A."/>
            <person name="Lindquist E."/>
            <person name="Daum C."/>
            <person name="Northen T.R."/>
            <person name="Ramamoorthy G."/>
            <person name="Schmitz R.J."/>
            <person name="Gryganskyi A."/>
            <person name="Culley D."/>
            <person name="Magnuson J."/>
            <person name="James T.Y."/>
            <person name="O'Malley M.A."/>
            <person name="Stajich J.E."/>
            <person name="Spatafora J.W."/>
            <person name="Visel A."/>
            <person name="Grigoriev I.V."/>
        </authorList>
    </citation>
    <scope>NUCLEOTIDE SEQUENCE [LARGE SCALE GENOMIC DNA]</scope>
    <source>
        <strain evidence="7 8">NRRL Y-17943</strain>
    </source>
</reference>
<dbReference type="PANTHER" id="PTHR22970">
    <property type="entry name" value="AT-RICH INTERACTIVE DOMAIN-CONTAINING PROTEIN 2"/>
    <property type="match status" value="1"/>
</dbReference>
<name>A0A1Y1UPW9_9TREE</name>